<comment type="caution">
    <text evidence="1">The sequence shown here is derived from an EMBL/GenBank/DDBJ whole genome shotgun (WGS) entry which is preliminary data.</text>
</comment>
<name>A0AAV4NLU3_CAEEX</name>
<reference evidence="1 2" key="1">
    <citation type="submission" date="2021-06" db="EMBL/GenBank/DDBJ databases">
        <title>Caerostris extrusa draft genome.</title>
        <authorList>
            <person name="Kono N."/>
            <person name="Arakawa K."/>
        </authorList>
    </citation>
    <scope>NUCLEOTIDE SEQUENCE [LARGE SCALE GENOMIC DNA]</scope>
</reference>
<dbReference type="AlphaFoldDB" id="A0AAV4NLU3"/>
<keyword evidence="2" id="KW-1185">Reference proteome</keyword>
<proteinExistence type="predicted"/>
<accession>A0AAV4NLU3</accession>
<dbReference type="EMBL" id="BPLR01003542">
    <property type="protein sequence ID" value="GIX85780.1"/>
    <property type="molecule type" value="Genomic_DNA"/>
</dbReference>
<evidence type="ECO:0000313" key="1">
    <source>
        <dbReference type="EMBL" id="GIX85780.1"/>
    </source>
</evidence>
<gene>
    <name evidence="1" type="ORF">CEXT_577181</name>
</gene>
<evidence type="ECO:0000313" key="2">
    <source>
        <dbReference type="Proteomes" id="UP001054945"/>
    </source>
</evidence>
<sequence length="101" mass="11427">MQKSEMFMNWQLSDEKSEGLSSLVDKGHKIQFAEKQNDPHTSRTSFVKLKPGRAESPYSSQTIKKAYIDKATQVTHADASTCVHFDSEDSTDESDFVFLGY</sequence>
<dbReference type="Proteomes" id="UP001054945">
    <property type="component" value="Unassembled WGS sequence"/>
</dbReference>
<organism evidence="1 2">
    <name type="scientific">Caerostris extrusa</name>
    <name type="common">Bark spider</name>
    <name type="synonym">Caerostris bankana</name>
    <dbReference type="NCBI Taxonomy" id="172846"/>
    <lineage>
        <taxon>Eukaryota</taxon>
        <taxon>Metazoa</taxon>
        <taxon>Ecdysozoa</taxon>
        <taxon>Arthropoda</taxon>
        <taxon>Chelicerata</taxon>
        <taxon>Arachnida</taxon>
        <taxon>Araneae</taxon>
        <taxon>Araneomorphae</taxon>
        <taxon>Entelegynae</taxon>
        <taxon>Araneoidea</taxon>
        <taxon>Araneidae</taxon>
        <taxon>Caerostris</taxon>
    </lineage>
</organism>
<protein>
    <submittedName>
        <fullName evidence="1">Uncharacterized protein</fullName>
    </submittedName>
</protein>